<dbReference type="AlphaFoldDB" id="A0A3M4QQY4"/>
<evidence type="ECO:0000313" key="1">
    <source>
        <dbReference type="EMBL" id="RMQ92809.1"/>
    </source>
</evidence>
<comment type="caution">
    <text evidence="1">The sequence shown here is derived from an EMBL/GenBank/DDBJ whole genome shotgun (WGS) entry which is preliminary data.</text>
</comment>
<organism evidence="1 2">
    <name type="scientific">Pseudomonas salomonii</name>
    <dbReference type="NCBI Taxonomy" id="191391"/>
    <lineage>
        <taxon>Bacteria</taxon>
        <taxon>Pseudomonadati</taxon>
        <taxon>Pseudomonadota</taxon>
        <taxon>Gammaproteobacteria</taxon>
        <taxon>Pseudomonadales</taxon>
        <taxon>Pseudomonadaceae</taxon>
        <taxon>Pseudomonas</taxon>
    </lineage>
</organism>
<gene>
    <name evidence="1" type="ORF">ALP97_05210</name>
</gene>
<dbReference type="EMBL" id="RBRL01000031">
    <property type="protein sequence ID" value="RMQ92809.1"/>
    <property type="molecule type" value="Genomic_DNA"/>
</dbReference>
<accession>A0A3M4QQY4</accession>
<evidence type="ECO:0000313" key="2">
    <source>
        <dbReference type="Proteomes" id="UP000277179"/>
    </source>
</evidence>
<proteinExistence type="predicted"/>
<name>A0A3M4QQY4_9PSED</name>
<sequence length="316" mass="35494">MAVGRVHLVRSLVGLAQVQRRTHRIAERAVIGAGVLGRVGHDAHIDVAGQFQGFANRLDAAVHHVRRRHHLGACRRMGQGLLDQRIDSDVVLNITVFVENAILAVGGERVQRHVGDHTQFREPLTQGTGGALGDAFRVPGFGGVEGLEFRRCHREQCQRRNPQFNPTSRLFKQQINGQALHTRHRRHGFPTIFAVQHKHRQDQIIRRQYVFTYKAARKIITAIASQTGGGEQAIGRGKAHDRLLSPRLRASVAVISGHYDEGMTVVLIDATCSRIRRLCRNCSLRDTSRYFHECSRRRRLRVHFASTPDHASTISA</sequence>
<reference evidence="1 2" key="1">
    <citation type="submission" date="2018-08" db="EMBL/GenBank/DDBJ databases">
        <title>Recombination of ecologically and evolutionarily significant loci maintains genetic cohesion in the Pseudomonas syringae species complex.</title>
        <authorList>
            <person name="Dillon M."/>
            <person name="Thakur S."/>
            <person name="Almeida R.N.D."/>
            <person name="Weir B.S."/>
            <person name="Guttman D.S."/>
        </authorList>
    </citation>
    <scope>NUCLEOTIDE SEQUENCE [LARGE SCALE GENOMIC DNA]</scope>
    <source>
        <strain evidence="1 2">ICMP 11288</strain>
    </source>
</reference>
<protein>
    <submittedName>
        <fullName evidence="1">Uncharacterized protein</fullName>
    </submittedName>
</protein>
<dbReference type="Proteomes" id="UP000277179">
    <property type="component" value="Unassembled WGS sequence"/>
</dbReference>